<dbReference type="PANTHER" id="PTHR31157">
    <property type="entry name" value="SCP DOMAIN-CONTAINING PROTEIN"/>
    <property type="match status" value="1"/>
</dbReference>
<name>A0A918DNB4_9ACTN</name>
<feature type="domain" description="SCP" evidence="2">
    <location>
        <begin position="131"/>
        <end position="244"/>
    </location>
</feature>
<gene>
    <name evidence="3" type="ORF">GCM10012289_47540</name>
</gene>
<dbReference type="InterPro" id="IPR035940">
    <property type="entry name" value="CAP_sf"/>
</dbReference>
<protein>
    <recommendedName>
        <fullName evidence="2">SCP domain-containing protein</fullName>
    </recommendedName>
</protein>
<reference evidence="3" key="2">
    <citation type="submission" date="2020-09" db="EMBL/GenBank/DDBJ databases">
        <authorList>
            <person name="Sun Q."/>
            <person name="Zhou Y."/>
        </authorList>
    </citation>
    <scope>NUCLEOTIDE SEQUENCE</scope>
    <source>
        <strain evidence="3">CGMCC 4.7368</strain>
    </source>
</reference>
<evidence type="ECO:0000313" key="3">
    <source>
        <dbReference type="EMBL" id="GGO74573.1"/>
    </source>
</evidence>
<dbReference type="AlphaFoldDB" id="A0A918DNB4"/>
<dbReference type="PANTHER" id="PTHR31157:SF1">
    <property type="entry name" value="SCP DOMAIN-CONTAINING PROTEIN"/>
    <property type="match status" value="1"/>
</dbReference>
<dbReference type="Gene3D" id="3.40.33.10">
    <property type="entry name" value="CAP"/>
    <property type="match status" value="1"/>
</dbReference>
<dbReference type="RefSeq" id="WP_189126368.1">
    <property type="nucleotide sequence ID" value="NZ_BMNH01000015.1"/>
</dbReference>
<dbReference type="SUPFAM" id="SSF55797">
    <property type="entry name" value="PR-1-like"/>
    <property type="match status" value="1"/>
</dbReference>
<sequence>MWQTSHTRHTQRSARRRSHLGVLACLMAALFFMGVLLGRASDDVEPAGHIYLQETVPSAVPTATPSPKTAQPYAGRIPRQTTAAVPHSRTRPKPTPSSTDLIDGYTADDPTRVLGEETFQASPSMAARVVSLTNAARAKHGCGRLRVDARLARAARIHSLEMARSGKFAHDSPDGSSPWDRMERAGYPAGAAENIGRGYSSAEEAVRGWLDSRDHRQNILNCKITAIGVGVVAGPGGPWWTQDFGYS</sequence>
<accession>A0A918DNB4</accession>
<dbReference type="InterPro" id="IPR014044">
    <property type="entry name" value="CAP_dom"/>
</dbReference>
<comment type="caution">
    <text evidence="3">The sequence shown here is derived from an EMBL/GenBank/DDBJ whole genome shotgun (WGS) entry which is preliminary data.</text>
</comment>
<evidence type="ECO:0000259" key="2">
    <source>
        <dbReference type="Pfam" id="PF00188"/>
    </source>
</evidence>
<evidence type="ECO:0000313" key="4">
    <source>
        <dbReference type="Proteomes" id="UP000646523"/>
    </source>
</evidence>
<evidence type="ECO:0000256" key="1">
    <source>
        <dbReference type="SAM" id="MobiDB-lite"/>
    </source>
</evidence>
<dbReference type="Proteomes" id="UP000646523">
    <property type="component" value="Unassembled WGS sequence"/>
</dbReference>
<proteinExistence type="predicted"/>
<reference evidence="3" key="1">
    <citation type="journal article" date="2014" name="Int. J. Syst. Evol. Microbiol.">
        <title>Complete genome sequence of Corynebacterium casei LMG S-19264T (=DSM 44701T), isolated from a smear-ripened cheese.</title>
        <authorList>
            <consortium name="US DOE Joint Genome Institute (JGI-PGF)"/>
            <person name="Walter F."/>
            <person name="Albersmeier A."/>
            <person name="Kalinowski J."/>
            <person name="Ruckert C."/>
        </authorList>
    </citation>
    <scope>NUCLEOTIDE SEQUENCE</scope>
    <source>
        <strain evidence="3">CGMCC 4.7368</strain>
    </source>
</reference>
<dbReference type="CDD" id="cd05379">
    <property type="entry name" value="CAP_bacterial"/>
    <property type="match status" value="1"/>
</dbReference>
<feature type="region of interest" description="Disordered" evidence="1">
    <location>
        <begin position="59"/>
        <end position="109"/>
    </location>
</feature>
<keyword evidence="4" id="KW-1185">Reference proteome</keyword>
<dbReference type="Pfam" id="PF00188">
    <property type="entry name" value="CAP"/>
    <property type="match status" value="1"/>
</dbReference>
<organism evidence="3 4">
    <name type="scientific">Nonomuraea cavernae</name>
    <dbReference type="NCBI Taxonomy" id="2045107"/>
    <lineage>
        <taxon>Bacteria</taxon>
        <taxon>Bacillati</taxon>
        <taxon>Actinomycetota</taxon>
        <taxon>Actinomycetes</taxon>
        <taxon>Streptosporangiales</taxon>
        <taxon>Streptosporangiaceae</taxon>
        <taxon>Nonomuraea</taxon>
    </lineage>
</organism>
<dbReference type="EMBL" id="BMNH01000015">
    <property type="protein sequence ID" value="GGO74573.1"/>
    <property type="molecule type" value="Genomic_DNA"/>
</dbReference>